<feature type="compositionally biased region" description="Polar residues" evidence="1">
    <location>
        <begin position="743"/>
        <end position="754"/>
    </location>
</feature>
<dbReference type="PANTHER" id="PTHR10663">
    <property type="entry name" value="GUANYL-NUCLEOTIDE EXCHANGE FACTOR"/>
    <property type="match status" value="1"/>
</dbReference>
<protein>
    <recommendedName>
        <fullName evidence="2">SEC7 domain-containing protein</fullName>
    </recommendedName>
</protein>
<dbReference type="GO" id="GO:0005085">
    <property type="term" value="F:guanyl-nucleotide exchange factor activity"/>
    <property type="evidence" value="ECO:0007669"/>
    <property type="project" value="InterPro"/>
</dbReference>
<feature type="compositionally biased region" description="Pro residues" evidence="1">
    <location>
        <begin position="182"/>
        <end position="197"/>
    </location>
</feature>
<dbReference type="InterPro" id="IPR001849">
    <property type="entry name" value="PH_domain"/>
</dbReference>
<dbReference type="Gene3D" id="1.10.1000.11">
    <property type="entry name" value="Arf Nucleotide-binding Site Opener,domain 2"/>
    <property type="match status" value="1"/>
</dbReference>
<feature type="region of interest" description="Disordered" evidence="1">
    <location>
        <begin position="406"/>
        <end position="462"/>
    </location>
</feature>
<dbReference type="SUPFAM" id="SSF48425">
    <property type="entry name" value="Sec7 domain"/>
    <property type="match status" value="1"/>
</dbReference>
<sequence>AEIAATQPDKAVVKRKSLFRSPGTASSPDLATLVKKAKERKPLPPTMTPSSSQASASTSRTAVPPAKSTVPLPRQPTMSPERGANPRSISNGTKSPESKSSDGENFKVCPVRDKADVQSMRYKAKGMFGRMFGSNVKEPPVCPWLDDADDTFPVPPPNQSPAAHPVPTVYSPPPDTSRQISPPTPQPLPEELLPPRPLSAVPESNGVEADEVGQVDGQKSLPQTPLDAPTTRGMGTLRSLHTRQPAYSISDREAEEEDKPRERERSFSEDVAGMLASIGHDSPARELGLAPDSVRTTASVLRTTPRELHAELGRTGSIDRSGDRLKPRASPVPGVRMSSLPSPQAESEAGPSQPRIMSTPNPPTDKTFPNDVFGYTADSPMAMGRPLDFGPPLDGPDSTIRARQASAFDSPAPPSVRLVASPRLPSSPLDEIAPDDMGDSRSFLGSAEAETSAPIPEDDEEKGRRLACEFLENDFSSMSQEKVAIFLGGPRPVNAIALRYYMQYFDMKGQNLVESFRELCAKLVLKAESQEIDRIIGGFSSRYYECNPNTVFGSPGVVHTVTAAMLMLNTDLHIAELTKHMSRAEFVRNAMSAIRESMPTDGASTPDLIRDDISSRIASVSTLNGQRMKVPPAQRSASAPVPSHAAGIARVVSEAGMNGRQDSSTTVNSFSYSKAWETEAENALKDIFAAVRSDRILLPTSNSTGSSNRQSMISLANSFDQSKNRTLRSPSDRVNVLKRGGSRMNNPYGNNFNGSDGRLSPTGSYANSINENMSPFASLGFASNLSHTVIREQEDETHSTISHASVSTLDELDDDELALLGAPWAKEGLLWHKLYWEAPGKRAKKNEWQQFFAVAQKGELHMFVFGSGGSGFGGGSVGGGNWLSNAKPVGTINLMHVLAAPVSKGGSADRPHCFSVTVASGQVTLFQAGTEDLVAEWVSACNYWSARRSRQPLAGGVSNMEYGWQRVTDNSQDEPEDKGSIRSARSNFSKLGGTYGRKSMQPLDRVHINDWKPPIPAAMPSPLDEEQQLEALQVYVKHVVEELEQHKALEDAMIRQFSPGSKNLSKAKENWKARSLYLHNEVIKYDTYIDSLRSAISLRLKKAGERKLEKSLARSMTSL</sequence>
<dbReference type="SMART" id="SM00222">
    <property type="entry name" value="Sec7"/>
    <property type="match status" value="1"/>
</dbReference>
<feature type="region of interest" description="Disordered" evidence="1">
    <location>
        <begin position="968"/>
        <end position="995"/>
    </location>
</feature>
<dbReference type="InterPro" id="IPR023394">
    <property type="entry name" value="Sec7_C_sf"/>
</dbReference>
<dbReference type="AlphaFoldDB" id="A0AA38HAH5"/>
<dbReference type="SUPFAM" id="SSF50729">
    <property type="entry name" value="PH domain-like"/>
    <property type="match status" value="1"/>
</dbReference>
<feature type="domain" description="SEC7" evidence="2">
    <location>
        <begin position="425"/>
        <end position="620"/>
    </location>
</feature>
<dbReference type="GeneID" id="77724699"/>
<dbReference type="InterPro" id="IPR035999">
    <property type="entry name" value="Sec7_dom_sf"/>
</dbReference>
<dbReference type="InterPro" id="IPR011993">
    <property type="entry name" value="PH-like_dom_sf"/>
</dbReference>
<feature type="compositionally biased region" description="Basic and acidic residues" evidence="1">
    <location>
        <begin position="96"/>
        <end position="116"/>
    </location>
</feature>
<evidence type="ECO:0000313" key="4">
    <source>
        <dbReference type="Proteomes" id="UP001164286"/>
    </source>
</evidence>
<feature type="compositionally biased region" description="Basic and acidic residues" evidence="1">
    <location>
        <begin position="258"/>
        <end position="268"/>
    </location>
</feature>
<dbReference type="PROSITE" id="PS50190">
    <property type="entry name" value="SEC7"/>
    <property type="match status" value="1"/>
</dbReference>
<dbReference type="GO" id="GO:0032012">
    <property type="term" value="P:regulation of ARF protein signal transduction"/>
    <property type="evidence" value="ECO:0007669"/>
    <property type="project" value="InterPro"/>
</dbReference>
<dbReference type="Gene3D" id="2.30.29.30">
    <property type="entry name" value="Pleckstrin-homology domain (PH domain)/Phosphotyrosine-binding domain (PTB)"/>
    <property type="match status" value="1"/>
</dbReference>
<dbReference type="SMART" id="SM00233">
    <property type="entry name" value="PH"/>
    <property type="match status" value="1"/>
</dbReference>
<evidence type="ECO:0000313" key="3">
    <source>
        <dbReference type="EMBL" id="KAI9635591.1"/>
    </source>
</evidence>
<feature type="region of interest" description="Disordered" evidence="1">
    <location>
        <begin position="1"/>
        <end position="117"/>
    </location>
</feature>
<dbReference type="InterPro" id="IPR000904">
    <property type="entry name" value="Sec7_dom"/>
</dbReference>
<dbReference type="Proteomes" id="UP001164286">
    <property type="component" value="Unassembled WGS sequence"/>
</dbReference>
<feature type="compositionally biased region" description="Low complexity" evidence="1">
    <location>
        <begin position="48"/>
        <end position="62"/>
    </location>
</feature>
<dbReference type="InterPro" id="IPR041681">
    <property type="entry name" value="PH_9"/>
</dbReference>
<dbReference type="EMBL" id="JAKWFO010000005">
    <property type="protein sequence ID" value="KAI9635591.1"/>
    <property type="molecule type" value="Genomic_DNA"/>
</dbReference>
<evidence type="ECO:0000256" key="1">
    <source>
        <dbReference type="SAM" id="MobiDB-lite"/>
    </source>
</evidence>
<accession>A0AA38HAH5</accession>
<name>A0AA38HAH5_9TREE</name>
<feature type="non-terminal residue" evidence="3">
    <location>
        <position position="1119"/>
    </location>
</feature>
<feature type="region of interest" description="Disordered" evidence="1">
    <location>
        <begin position="131"/>
        <end position="385"/>
    </location>
</feature>
<dbReference type="PANTHER" id="PTHR10663:SF373">
    <property type="entry name" value="PH AND SEC7 DOMAIN-CONTAINING PROTEIN C11E3.11C"/>
    <property type="match status" value="1"/>
</dbReference>
<dbReference type="Pfam" id="PF15410">
    <property type="entry name" value="PH_9"/>
    <property type="match status" value="1"/>
</dbReference>
<dbReference type="Pfam" id="PF01369">
    <property type="entry name" value="Sec7"/>
    <property type="match status" value="1"/>
</dbReference>
<keyword evidence="4" id="KW-1185">Reference proteome</keyword>
<evidence type="ECO:0000259" key="2">
    <source>
        <dbReference type="PROSITE" id="PS50190"/>
    </source>
</evidence>
<proteinExistence type="predicted"/>
<dbReference type="RefSeq" id="XP_052945368.1">
    <property type="nucleotide sequence ID" value="XM_053085498.1"/>
</dbReference>
<reference evidence="3" key="1">
    <citation type="journal article" date="2022" name="G3 (Bethesda)">
        <title>High quality genome of the basidiomycete yeast Dioszegia hungarica PDD-24b-2 isolated from cloud water.</title>
        <authorList>
            <person name="Jarrige D."/>
            <person name="Haridas S."/>
            <person name="Bleykasten-Grosshans C."/>
            <person name="Joly M."/>
            <person name="Nadalig T."/>
            <person name="Sancelme M."/>
            <person name="Vuilleumier S."/>
            <person name="Grigoriev I.V."/>
            <person name="Amato P."/>
            <person name="Bringel F."/>
        </authorList>
    </citation>
    <scope>NUCLEOTIDE SEQUENCE</scope>
    <source>
        <strain evidence="3">PDD-24b-2</strain>
    </source>
</reference>
<organism evidence="3 4">
    <name type="scientific">Dioszegia hungarica</name>
    <dbReference type="NCBI Taxonomy" id="4972"/>
    <lineage>
        <taxon>Eukaryota</taxon>
        <taxon>Fungi</taxon>
        <taxon>Dikarya</taxon>
        <taxon>Basidiomycota</taxon>
        <taxon>Agaricomycotina</taxon>
        <taxon>Tremellomycetes</taxon>
        <taxon>Tremellales</taxon>
        <taxon>Bulleribasidiaceae</taxon>
        <taxon>Dioszegia</taxon>
    </lineage>
</organism>
<feature type="non-terminal residue" evidence="3">
    <location>
        <position position="1"/>
    </location>
</feature>
<comment type="caution">
    <text evidence="3">The sequence shown here is derived from an EMBL/GenBank/DDBJ whole genome shotgun (WGS) entry which is preliminary data.</text>
</comment>
<feature type="region of interest" description="Disordered" evidence="1">
    <location>
        <begin position="736"/>
        <end position="756"/>
    </location>
</feature>
<gene>
    <name evidence="3" type="ORF">MKK02DRAFT_10116</name>
</gene>